<feature type="region of interest" description="Disordered" evidence="4">
    <location>
        <begin position="72"/>
        <end position="91"/>
    </location>
</feature>
<feature type="region of interest" description="Disordered" evidence="4">
    <location>
        <begin position="136"/>
        <end position="165"/>
    </location>
</feature>
<dbReference type="STRING" id="50376.A0A517LHC1"/>
<evidence type="ECO:0000256" key="4">
    <source>
        <dbReference type="SAM" id="MobiDB-lite"/>
    </source>
</evidence>
<comment type="similarity">
    <text evidence="1">Belongs to the universal ribosomal protein uS7 family.</text>
</comment>
<gene>
    <name evidence="6" type="ORF">FKW77_006158</name>
</gene>
<dbReference type="GO" id="GO:0005840">
    <property type="term" value="C:ribosome"/>
    <property type="evidence" value="ECO:0007669"/>
    <property type="project" value="UniProtKB-KW"/>
</dbReference>
<sequence length="358" mass="39069">MPPRLNPLQASWAFPIRTRAPIERWRPTAIPQPCAPRNRGYADASKDLPLSPDQKGPNTEQDAIPHVSEEAAAMKKSMGETPPELEQGTPIEEIVAGDKEAQAKLPKVMKDALKAQKPSNSRSFSTSAVRRIDHYGGYLGPMGGPPQNPDASIAASGNEPITDPASRALSQGVKFGLPTLPLPANYNLHHRYDPLIDQMVGLLIQHGKKDVARRNMDIILSYLRTSPPPKINPDRPLLPGHPPPSHLPLNPILYLSLAIDSVAPLLRIRQQRGAAGGGVALALPIPLSLRRRRWTAINWILEAASKRKSRGSGKGMFATRIAEEIVAVVEGKSSIWVKREGLHKLGVSARANMLVKRR</sequence>
<feature type="region of interest" description="Disordered" evidence="4">
    <location>
        <begin position="24"/>
        <end position="65"/>
    </location>
</feature>
<reference evidence="6 7" key="1">
    <citation type="submission" date="2019-07" db="EMBL/GenBank/DDBJ databases">
        <title>Finished genome of Venturia effusa.</title>
        <authorList>
            <person name="Young C.A."/>
            <person name="Cox M.P."/>
            <person name="Ganley A.R.D."/>
            <person name="David W.J."/>
        </authorList>
    </citation>
    <scope>NUCLEOTIDE SEQUENCE [LARGE SCALE GENOMIC DNA]</scope>
    <source>
        <strain evidence="7">albino</strain>
    </source>
</reference>
<dbReference type="OrthoDB" id="9972728at2759"/>
<keyword evidence="3" id="KW-0687">Ribonucleoprotein</keyword>
<name>A0A517LHC1_9PEZI</name>
<keyword evidence="2" id="KW-0689">Ribosomal protein</keyword>
<dbReference type="AlphaFoldDB" id="A0A517LHC1"/>
<dbReference type="PANTHER" id="PTHR11205">
    <property type="entry name" value="RIBOSOMAL PROTEIN S7"/>
    <property type="match status" value="1"/>
</dbReference>
<evidence type="ECO:0000256" key="2">
    <source>
        <dbReference type="ARBA" id="ARBA00022980"/>
    </source>
</evidence>
<dbReference type="GO" id="GO:0006412">
    <property type="term" value="P:translation"/>
    <property type="evidence" value="ECO:0007669"/>
    <property type="project" value="InterPro"/>
</dbReference>
<proteinExistence type="inferred from homology"/>
<evidence type="ECO:0000256" key="3">
    <source>
        <dbReference type="ARBA" id="ARBA00023274"/>
    </source>
</evidence>
<protein>
    <recommendedName>
        <fullName evidence="5">Small ribosomal subunit protein uS7 domain-containing protein</fullName>
    </recommendedName>
</protein>
<dbReference type="GO" id="GO:1990904">
    <property type="term" value="C:ribonucleoprotein complex"/>
    <property type="evidence" value="ECO:0007669"/>
    <property type="project" value="UniProtKB-KW"/>
</dbReference>
<organism evidence="6 7">
    <name type="scientific">Venturia effusa</name>
    <dbReference type="NCBI Taxonomy" id="50376"/>
    <lineage>
        <taxon>Eukaryota</taxon>
        <taxon>Fungi</taxon>
        <taxon>Dikarya</taxon>
        <taxon>Ascomycota</taxon>
        <taxon>Pezizomycotina</taxon>
        <taxon>Dothideomycetes</taxon>
        <taxon>Pleosporomycetidae</taxon>
        <taxon>Venturiales</taxon>
        <taxon>Venturiaceae</taxon>
        <taxon>Venturia</taxon>
    </lineage>
</organism>
<evidence type="ECO:0000256" key="1">
    <source>
        <dbReference type="ARBA" id="ARBA00007151"/>
    </source>
</evidence>
<dbReference type="SUPFAM" id="SSF47973">
    <property type="entry name" value="Ribosomal protein S7"/>
    <property type="match status" value="1"/>
</dbReference>
<dbReference type="InterPro" id="IPR036823">
    <property type="entry name" value="Ribosomal_uS7_dom_sf"/>
</dbReference>
<feature type="domain" description="Small ribosomal subunit protein uS7" evidence="5">
    <location>
        <begin position="192"/>
        <end position="350"/>
    </location>
</feature>
<dbReference type="EMBL" id="CP042196">
    <property type="protein sequence ID" value="QDS75038.1"/>
    <property type="molecule type" value="Genomic_DNA"/>
</dbReference>
<dbReference type="InterPro" id="IPR023798">
    <property type="entry name" value="Ribosomal_uS7_dom"/>
</dbReference>
<dbReference type="Proteomes" id="UP000316270">
    <property type="component" value="Chromosome 12"/>
</dbReference>
<dbReference type="Pfam" id="PF00177">
    <property type="entry name" value="Ribosomal_S7"/>
    <property type="match status" value="1"/>
</dbReference>
<evidence type="ECO:0000313" key="6">
    <source>
        <dbReference type="EMBL" id="QDS75038.1"/>
    </source>
</evidence>
<evidence type="ECO:0000259" key="5">
    <source>
        <dbReference type="Pfam" id="PF00177"/>
    </source>
</evidence>
<dbReference type="Gene3D" id="1.10.455.10">
    <property type="entry name" value="Ribosomal protein S7 domain"/>
    <property type="match status" value="1"/>
</dbReference>
<accession>A0A517LHC1</accession>
<dbReference type="InterPro" id="IPR000235">
    <property type="entry name" value="Ribosomal_uS7"/>
</dbReference>
<keyword evidence="7" id="KW-1185">Reference proteome</keyword>
<evidence type="ECO:0000313" key="7">
    <source>
        <dbReference type="Proteomes" id="UP000316270"/>
    </source>
</evidence>